<keyword evidence="10 12" id="KW-0472">Membrane</keyword>
<dbReference type="AlphaFoldDB" id="A0A0D0D617"/>
<dbReference type="Proteomes" id="UP000054538">
    <property type="component" value="Unassembled WGS sequence"/>
</dbReference>
<sequence length="231" mass="26333">MIARLRYHFSRTHRLTLPRSYASDVPSLKRPSMLKRAFHVLYWLPLATAFTHYFYTIKTVRGRSMQPTLNPDTSALDDIVVFDRFTVISGRPIEKGDIVSLRDPIHDKMIVKRVIAISGDVVKTLPPYPAAEVLVPEGHIWVEGDEPFRTLDSNKFGPVPLALVDAKLSYIIWPLDRIGPLRPPAIPVTTMGIPRNSQWHSELAAFERARKRQARVTKNQNLVNYEERGAV</sequence>
<comment type="subcellular location">
    <subcellularLocation>
        <location evidence="1">Mitochondrion inner membrane</location>
        <topology evidence="1">Single-pass membrane protein</topology>
    </subcellularLocation>
</comment>
<dbReference type="STRING" id="930991.A0A0D0D617"/>
<keyword evidence="9" id="KW-0496">Mitochondrion</keyword>
<accession>A0A0D0D617</accession>
<dbReference type="InterPro" id="IPR019533">
    <property type="entry name" value="Peptidase_S26"/>
</dbReference>
<dbReference type="InterPro" id="IPR037730">
    <property type="entry name" value="IMP2"/>
</dbReference>
<evidence type="ECO:0000256" key="12">
    <source>
        <dbReference type="SAM" id="Phobius"/>
    </source>
</evidence>
<evidence type="ECO:0000256" key="2">
    <source>
        <dbReference type="ARBA" id="ARBA00007066"/>
    </source>
</evidence>
<dbReference type="PRINTS" id="PR00727">
    <property type="entry name" value="LEADERPTASE"/>
</dbReference>
<feature type="active site" evidence="11">
    <location>
        <position position="64"/>
    </location>
</feature>
<dbReference type="PANTHER" id="PTHR46041">
    <property type="entry name" value="MITOCHONDRIAL INNER MEMBRANE PROTEASE SUBUNIT 2"/>
    <property type="match status" value="1"/>
</dbReference>
<dbReference type="Pfam" id="PF10502">
    <property type="entry name" value="Peptidase_S26"/>
    <property type="match status" value="1"/>
</dbReference>
<feature type="transmembrane region" description="Helical" evidence="12">
    <location>
        <begin position="37"/>
        <end position="55"/>
    </location>
</feature>
<dbReference type="GO" id="GO:0004252">
    <property type="term" value="F:serine-type endopeptidase activity"/>
    <property type="evidence" value="ECO:0007669"/>
    <property type="project" value="InterPro"/>
</dbReference>
<name>A0A0D0D617_9AGAM</name>
<dbReference type="CDD" id="cd06530">
    <property type="entry name" value="S26_SPase_I"/>
    <property type="match status" value="1"/>
</dbReference>
<dbReference type="InterPro" id="IPR036286">
    <property type="entry name" value="LexA/Signal_pep-like_sf"/>
</dbReference>
<keyword evidence="5 12" id="KW-0812">Transmembrane</keyword>
<dbReference type="EMBL" id="KN828058">
    <property type="protein sequence ID" value="KIK75519.1"/>
    <property type="molecule type" value="Genomic_DNA"/>
</dbReference>
<organism evidence="14 15">
    <name type="scientific">Paxillus rubicundulus Ve08.2h10</name>
    <dbReference type="NCBI Taxonomy" id="930991"/>
    <lineage>
        <taxon>Eukaryota</taxon>
        <taxon>Fungi</taxon>
        <taxon>Dikarya</taxon>
        <taxon>Basidiomycota</taxon>
        <taxon>Agaricomycotina</taxon>
        <taxon>Agaricomycetes</taxon>
        <taxon>Agaricomycetidae</taxon>
        <taxon>Boletales</taxon>
        <taxon>Paxilineae</taxon>
        <taxon>Paxillaceae</taxon>
        <taxon>Paxillus</taxon>
    </lineage>
</organism>
<dbReference type="InParanoid" id="A0A0D0D617"/>
<evidence type="ECO:0000256" key="3">
    <source>
        <dbReference type="ARBA" id="ARBA00013650"/>
    </source>
</evidence>
<dbReference type="OrthoDB" id="308440at2759"/>
<keyword evidence="6" id="KW-0999">Mitochondrion inner membrane</keyword>
<dbReference type="GO" id="GO:0042720">
    <property type="term" value="C:mitochondrial inner membrane peptidase complex"/>
    <property type="evidence" value="ECO:0007669"/>
    <property type="project" value="InterPro"/>
</dbReference>
<dbReference type="HOGENOM" id="CLU_028723_4_1_1"/>
<protein>
    <recommendedName>
        <fullName evidence="3">Mitochondrial inner membrane protease subunit 2</fullName>
    </recommendedName>
</protein>
<evidence type="ECO:0000256" key="1">
    <source>
        <dbReference type="ARBA" id="ARBA00004434"/>
    </source>
</evidence>
<dbReference type="Gene3D" id="2.10.109.10">
    <property type="entry name" value="Umud Fragment, subunit A"/>
    <property type="match status" value="1"/>
</dbReference>
<keyword evidence="8 12" id="KW-1133">Transmembrane helix</keyword>
<evidence type="ECO:0000256" key="7">
    <source>
        <dbReference type="ARBA" id="ARBA00022801"/>
    </source>
</evidence>
<comment type="similarity">
    <text evidence="2">Belongs to the peptidase S26 family. IMP2 subfamily.</text>
</comment>
<keyword evidence="4" id="KW-0645">Protease</keyword>
<keyword evidence="7" id="KW-0378">Hydrolase</keyword>
<reference evidence="14 15" key="1">
    <citation type="submission" date="2014-04" db="EMBL/GenBank/DDBJ databases">
        <authorList>
            <consortium name="DOE Joint Genome Institute"/>
            <person name="Kuo A."/>
            <person name="Kohler A."/>
            <person name="Jargeat P."/>
            <person name="Nagy L.G."/>
            <person name="Floudas D."/>
            <person name="Copeland A."/>
            <person name="Barry K.W."/>
            <person name="Cichocki N."/>
            <person name="Veneault-Fourrey C."/>
            <person name="LaButti K."/>
            <person name="Lindquist E.A."/>
            <person name="Lipzen A."/>
            <person name="Lundell T."/>
            <person name="Morin E."/>
            <person name="Murat C."/>
            <person name="Sun H."/>
            <person name="Tunlid A."/>
            <person name="Henrissat B."/>
            <person name="Grigoriev I.V."/>
            <person name="Hibbett D.S."/>
            <person name="Martin F."/>
            <person name="Nordberg H.P."/>
            <person name="Cantor M.N."/>
            <person name="Hua S.X."/>
        </authorList>
    </citation>
    <scope>NUCLEOTIDE SEQUENCE [LARGE SCALE GENOMIC DNA]</scope>
    <source>
        <strain evidence="14 15">Ve08.2h10</strain>
    </source>
</reference>
<evidence type="ECO:0000256" key="6">
    <source>
        <dbReference type="ARBA" id="ARBA00022792"/>
    </source>
</evidence>
<dbReference type="InterPro" id="IPR000223">
    <property type="entry name" value="Pept_S26A_signal_pept_1"/>
</dbReference>
<evidence type="ECO:0000256" key="4">
    <source>
        <dbReference type="ARBA" id="ARBA00022670"/>
    </source>
</evidence>
<keyword evidence="15" id="KW-1185">Reference proteome</keyword>
<evidence type="ECO:0000259" key="13">
    <source>
        <dbReference type="Pfam" id="PF10502"/>
    </source>
</evidence>
<dbReference type="FunCoup" id="A0A0D0D617">
    <property type="interactions" value="318"/>
</dbReference>
<evidence type="ECO:0000256" key="11">
    <source>
        <dbReference type="PIRSR" id="PIRSR600223-1"/>
    </source>
</evidence>
<evidence type="ECO:0000256" key="9">
    <source>
        <dbReference type="ARBA" id="ARBA00023128"/>
    </source>
</evidence>
<feature type="active site" evidence="11">
    <location>
        <position position="112"/>
    </location>
</feature>
<reference evidence="15" key="2">
    <citation type="submission" date="2015-01" db="EMBL/GenBank/DDBJ databases">
        <title>Evolutionary Origins and Diversification of the Mycorrhizal Mutualists.</title>
        <authorList>
            <consortium name="DOE Joint Genome Institute"/>
            <consortium name="Mycorrhizal Genomics Consortium"/>
            <person name="Kohler A."/>
            <person name="Kuo A."/>
            <person name="Nagy L.G."/>
            <person name="Floudas D."/>
            <person name="Copeland A."/>
            <person name="Barry K.W."/>
            <person name="Cichocki N."/>
            <person name="Veneault-Fourrey C."/>
            <person name="LaButti K."/>
            <person name="Lindquist E.A."/>
            <person name="Lipzen A."/>
            <person name="Lundell T."/>
            <person name="Morin E."/>
            <person name="Murat C."/>
            <person name="Riley R."/>
            <person name="Ohm R."/>
            <person name="Sun H."/>
            <person name="Tunlid A."/>
            <person name="Henrissat B."/>
            <person name="Grigoriev I.V."/>
            <person name="Hibbett D.S."/>
            <person name="Martin F."/>
        </authorList>
    </citation>
    <scope>NUCLEOTIDE SEQUENCE [LARGE SCALE GENOMIC DNA]</scope>
    <source>
        <strain evidence="15">Ve08.2h10</strain>
    </source>
</reference>
<proteinExistence type="inferred from homology"/>
<evidence type="ECO:0000313" key="14">
    <source>
        <dbReference type="EMBL" id="KIK75519.1"/>
    </source>
</evidence>
<dbReference type="PANTHER" id="PTHR46041:SF2">
    <property type="entry name" value="MITOCHONDRIAL INNER MEMBRANE PROTEASE SUBUNIT 2"/>
    <property type="match status" value="1"/>
</dbReference>
<gene>
    <name evidence="14" type="ORF">PAXRUDRAFT_835621</name>
</gene>
<evidence type="ECO:0000256" key="5">
    <source>
        <dbReference type="ARBA" id="ARBA00022692"/>
    </source>
</evidence>
<evidence type="ECO:0000256" key="10">
    <source>
        <dbReference type="ARBA" id="ARBA00023136"/>
    </source>
</evidence>
<dbReference type="GO" id="GO:0006465">
    <property type="term" value="P:signal peptide processing"/>
    <property type="evidence" value="ECO:0007669"/>
    <property type="project" value="InterPro"/>
</dbReference>
<feature type="domain" description="Peptidase S26" evidence="13">
    <location>
        <begin position="40"/>
        <end position="123"/>
    </location>
</feature>
<dbReference type="GO" id="GO:0006627">
    <property type="term" value="P:protein processing involved in protein targeting to mitochondrion"/>
    <property type="evidence" value="ECO:0007669"/>
    <property type="project" value="InterPro"/>
</dbReference>
<evidence type="ECO:0000256" key="8">
    <source>
        <dbReference type="ARBA" id="ARBA00022989"/>
    </source>
</evidence>
<dbReference type="SUPFAM" id="SSF51306">
    <property type="entry name" value="LexA/Signal peptidase"/>
    <property type="match status" value="1"/>
</dbReference>
<evidence type="ECO:0000313" key="15">
    <source>
        <dbReference type="Proteomes" id="UP000054538"/>
    </source>
</evidence>